<gene>
    <name evidence="1" type="ORF">TRAPUB_5995</name>
</gene>
<feature type="non-terminal residue" evidence="1">
    <location>
        <position position="1"/>
    </location>
</feature>
<comment type="caution">
    <text evidence="1">The sequence shown here is derived from an EMBL/GenBank/DDBJ whole genome shotgun (WGS) entry which is preliminary data.</text>
</comment>
<proteinExistence type="predicted"/>
<evidence type="ECO:0000313" key="2">
    <source>
        <dbReference type="Proteomes" id="UP000184267"/>
    </source>
</evidence>
<dbReference type="STRING" id="154538.A0A1M2V742"/>
<evidence type="ECO:0000313" key="1">
    <source>
        <dbReference type="EMBL" id="OJT03418.1"/>
    </source>
</evidence>
<dbReference type="EMBL" id="MNAD01001615">
    <property type="protein sequence ID" value="OJT03418.1"/>
    <property type="molecule type" value="Genomic_DNA"/>
</dbReference>
<dbReference type="OrthoDB" id="26838at2759"/>
<dbReference type="AlphaFoldDB" id="A0A1M2V742"/>
<sequence>TNFDATGYKLCPPCLQLVDVVSRARTATPGQPAQDLRGFLKPLRAEVERSPALYADIYALRGLAHAVGWFQLLPKGKGGGDQTLKDPAVVAMHESGGSAFWLARPLPSALLTYAAHDLTLIALLYAHFTRRAWVRKTMQALQAQSVAYVGSIGSREENARLGELDLKRFMPLGIVDGGGEDAGPWYECACCARELAVGYYMTRVVGVEGGERQGVGYARRAQGRQRLSYCRLCSAVARRNERRQGEWVAC</sequence>
<keyword evidence="2" id="KW-1185">Reference proteome</keyword>
<reference evidence="1 2" key="1">
    <citation type="submission" date="2016-10" db="EMBL/GenBank/DDBJ databases">
        <title>Genome sequence of the basidiomycete white-rot fungus Trametes pubescens.</title>
        <authorList>
            <person name="Makela M.R."/>
            <person name="Granchi Z."/>
            <person name="Peng M."/>
            <person name="De Vries R.P."/>
            <person name="Grigoriev I."/>
            <person name="Riley R."/>
            <person name="Hilden K."/>
        </authorList>
    </citation>
    <scope>NUCLEOTIDE SEQUENCE [LARGE SCALE GENOMIC DNA]</scope>
    <source>
        <strain evidence="1 2">FBCC735</strain>
    </source>
</reference>
<organism evidence="1 2">
    <name type="scientific">Trametes pubescens</name>
    <name type="common">White-rot fungus</name>
    <dbReference type="NCBI Taxonomy" id="154538"/>
    <lineage>
        <taxon>Eukaryota</taxon>
        <taxon>Fungi</taxon>
        <taxon>Dikarya</taxon>
        <taxon>Basidiomycota</taxon>
        <taxon>Agaricomycotina</taxon>
        <taxon>Agaricomycetes</taxon>
        <taxon>Polyporales</taxon>
        <taxon>Polyporaceae</taxon>
        <taxon>Trametes</taxon>
    </lineage>
</organism>
<accession>A0A1M2V742</accession>
<protein>
    <submittedName>
        <fullName evidence="1">Uncharacterized protein</fullName>
    </submittedName>
</protein>
<dbReference type="Proteomes" id="UP000184267">
    <property type="component" value="Unassembled WGS sequence"/>
</dbReference>
<name>A0A1M2V742_TRAPU</name>